<comment type="caution">
    <text evidence="2">The sequence shown here is derived from an EMBL/GenBank/DDBJ whole genome shotgun (WGS) entry which is preliminary data.</text>
</comment>
<evidence type="ECO:0000313" key="2">
    <source>
        <dbReference type="EMBL" id="MDN4523188.1"/>
    </source>
</evidence>
<dbReference type="EMBL" id="JAUHTR010000001">
    <property type="protein sequence ID" value="MDN4523188.1"/>
    <property type="molecule type" value="Genomic_DNA"/>
</dbReference>
<feature type="compositionally biased region" description="Basic and acidic residues" evidence="1">
    <location>
        <begin position="47"/>
        <end position="63"/>
    </location>
</feature>
<keyword evidence="3" id="KW-1185">Reference proteome</keyword>
<organism evidence="2 3">
    <name type="scientific">Fictibacillus fluitans</name>
    <dbReference type="NCBI Taxonomy" id="3058422"/>
    <lineage>
        <taxon>Bacteria</taxon>
        <taxon>Bacillati</taxon>
        <taxon>Bacillota</taxon>
        <taxon>Bacilli</taxon>
        <taxon>Bacillales</taxon>
        <taxon>Fictibacillaceae</taxon>
        <taxon>Fictibacillus</taxon>
    </lineage>
</organism>
<dbReference type="RefSeq" id="WP_301164249.1">
    <property type="nucleotide sequence ID" value="NZ_JAUHTR010000001.1"/>
</dbReference>
<proteinExistence type="predicted"/>
<evidence type="ECO:0000313" key="3">
    <source>
        <dbReference type="Proteomes" id="UP001172721"/>
    </source>
</evidence>
<sequence>MAKKNQYVVKNGDGWGVRGEGNSKLTKSFNTQKQAIDYGRSIAKNQHSELKIQGKNGRFRDSDSYGNDPYPPKDKKH</sequence>
<feature type="region of interest" description="Disordered" evidence="1">
    <location>
        <begin position="47"/>
        <end position="77"/>
    </location>
</feature>
<dbReference type="InterPro" id="IPR018691">
    <property type="entry name" value="DUF2188"/>
</dbReference>
<reference evidence="2" key="1">
    <citation type="submission" date="2023-07" db="EMBL/GenBank/DDBJ databases">
        <title>Fictibacillus sp. isolated from freshwater pond.</title>
        <authorList>
            <person name="Kirdat K."/>
            <person name="Bhat A."/>
            <person name="Mourya A."/>
            <person name="Yadav A."/>
        </authorList>
    </citation>
    <scope>NUCLEOTIDE SEQUENCE</scope>
    <source>
        <strain evidence="2">NE201</strain>
    </source>
</reference>
<dbReference type="Pfam" id="PF09954">
    <property type="entry name" value="DUF2188"/>
    <property type="match status" value="1"/>
</dbReference>
<name>A0ABT8HQZ8_9BACL</name>
<gene>
    <name evidence="2" type="ORF">QYB97_01815</name>
</gene>
<accession>A0ABT8HQZ8</accession>
<evidence type="ECO:0000256" key="1">
    <source>
        <dbReference type="SAM" id="MobiDB-lite"/>
    </source>
</evidence>
<dbReference type="Proteomes" id="UP001172721">
    <property type="component" value="Unassembled WGS sequence"/>
</dbReference>
<protein>
    <submittedName>
        <fullName evidence="2">DUF2188 domain-containing protein</fullName>
    </submittedName>
</protein>